<dbReference type="PANTHER" id="PTHR13271">
    <property type="entry name" value="UNCHARACTERIZED PUTATIVE METHYLTRANSFERASE"/>
    <property type="match status" value="1"/>
</dbReference>
<dbReference type="PANTHER" id="PTHR13271:SF34">
    <property type="entry name" value="N-LYSINE METHYLTRANSFERASE SETD6"/>
    <property type="match status" value="1"/>
</dbReference>
<dbReference type="AlphaFoldDB" id="A0A5J9VJ68"/>
<accession>A0A5J9VJ68</accession>
<name>A0A5J9VJ68_9POAL</name>
<organism evidence="2 3">
    <name type="scientific">Eragrostis curvula</name>
    <name type="common">weeping love grass</name>
    <dbReference type="NCBI Taxonomy" id="38414"/>
    <lineage>
        <taxon>Eukaryota</taxon>
        <taxon>Viridiplantae</taxon>
        <taxon>Streptophyta</taxon>
        <taxon>Embryophyta</taxon>
        <taxon>Tracheophyta</taxon>
        <taxon>Spermatophyta</taxon>
        <taxon>Magnoliopsida</taxon>
        <taxon>Liliopsida</taxon>
        <taxon>Poales</taxon>
        <taxon>Poaceae</taxon>
        <taxon>PACMAD clade</taxon>
        <taxon>Chloridoideae</taxon>
        <taxon>Eragrostideae</taxon>
        <taxon>Eragrostidinae</taxon>
        <taxon>Eragrostis</taxon>
    </lineage>
</organism>
<dbReference type="InterPro" id="IPR011383">
    <property type="entry name" value="N-lys_methylase_SETD6"/>
</dbReference>
<dbReference type="InterPro" id="IPR050600">
    <property type="entry name" value="SETD3_SETD6_MTase"/>
</dbReference>
<reference evidence="2 3" key="1">
    <citation type="journal article" date="2019" name="Sci. Rep.">
        <title>A high-quality genome of Eragrostis curvula grass provides insights into Poaceae evolution and supports new strategies to enhance forage quality.</title>
        <authorList>
            <person name="Carballo J."/>
            <person name="Santos B.A.C.M."/>
            <person name="Zappacosta D."/>
            <person name="Garbus I."/>
            <person name="Selva J.P."/>
            <person name="Gallo C.A."/>
            <person name="Diaz A."/>
            <person name="Albertini E."/>
            <person name="Caccamo M."/>
            <person name="Echenique V."/>
        </authorList>
    </citation>
    <scope>NUCLEOTIDE SEQUENCE [LARGE SCALE GENOMIC DNA]</scope>
    <source>
        <strain evidence="3">cv. Victoria</strain>
        <tissue evidence="2">Leaf</tissue>
    </source>
</reference>
<dbReference type="InterPro" id="IPR046341">
    <property type="entry name" value="SET_dom_sf"/>
</dbReference>
<dbReference type="FunFam" id="3.90.1410.10:FF:000019">
    <property type="entry name" value="N-lysine methyltransferase"/>
    <property type="match status" value="1"/>
</dbReference>
<keyword evidence="3" id="KW-1185">Reference proteome</keyword>
<dbReference type="Proteomes" id="UP000324897">
    <property type="component" value="Unassembled WGS sequence"/>
</dbReference>
<proteinExistence type="predicted"/>
<sequence length="566" mass="64031">MYRVYKFLLQPLRKGSLRKLFPFESSQFRFPAVEISGMNKSPRVSLLLFRTSPSLLRDKTVKPHNRTDTHAAAMDAAAAARRLRAFKRWMREHGVVCSDALRLDSSEAGGFHVRAVAPLREGDLIATIPRRACLTPRTTGAAEAIEAAELGGCLALAVAVMYERSRGKDSPWDAYLRMLPDRESVPLVWPAEEAERLLAGTELDKIVKQDREFLCEDWKECIEPLVGELEVDPDDFSLEKYFSAKTLVSSRSFQIDSYHGFGMVPLADIFNHKTGGEHVHFTSVSDASDSDVEEEDDDKSDASTDDHSTIEHNTNSVSEASINDEDLEMIVVRDANEGDEVYNTYGTMGNAALLHRYGFTELDNQYDIVNIDLALVTKWCKSMFSSRHAKARVSLWRNLGYSGCTSQDAEYFEISYDGEPQLELLILLYIITLKADAYDKLICVADDLIVDEEHDSISSLVRLVKATNSSLNFELNEIEKMPDVKKLLHSKSISSALLSLADMRESFYGSNSLEDDEEKLEKCNCVKERKMYHSLVLRVSEKRILNRFRKYASSLCKAKTKKRKHR</sequence>
<dbReference type="PIRSF" id="PIRSF011771">
    <property type="entry name" value="RMS1_SET"/>
    <property type="match status" value="1"/>
</dbReference>
<dbReference type="Gene3D" id="3.90.1410.10">
    <property type="entry name" value="set domain protein methyltransferase, domain 1"/>
    <property type="match status" value="1"/>
</dbReference>
<dbReference type="CDD" id="cd10527">
    <property type="entry name" value="SET_LSMT"/>
    <property type="match status" value="1"/>
</dbReference>
<feature type="compositionally biased region" description="Basic and acidic residues" evidence="1">
    <location>
        <begin position="300"/>
        <end position="310"/>
    </location>
</feature>
<comment type="caution">
    <text evidence="2">The sequence shown here is derived from an EMBL/GenBank/DDBJ whole genome shotgun (WGS) entry which is preliminary data.</text>
</comment>
<feature type="non-terminal residue" evidence="2">
    <location>
        <position position="1"/>
    </location>
</feature>
<evidence type="ECO:0000313" key="2">
    <source>
        <dbReference type="EMBL" id="TVU36299.1"/>
    </source>
</evidence>
<dbReference type="EMBL" id="RWGY01000009">
    <property type="protein sequence ID" value="TVU36299.1"/>
    <property type="molecule type" value="Genomic_DNA"/>
</dbReference>
<dbReference type="GO" id="GO:0016279">
    <property type="term" value="F:protein-lysine N-methyltransferase activity"/>
    <property type="evidence" value="ECO:0007669"/>
    <property type="project" value="InterPro"/>
</dbReference>
<evidence type="ECO:0000256" key="1">
    <source>
        <dbReference type="SAM" id="MobiDB-lite"/>
    </source>
</evidence>
<dbReference type="SUPFAM" id="SSF82199">
    <property type="entry name" value="SET domain"/>
    <property type="match status" value="1"/>
</dbReference>
<dbReference type="OrthoDB" id="441812at2759"/>
<gene>
    <name evidence="2" type="ORF">EJB05_18229</name>
</gene>
<dbReference type="Gramene" id="TVU36299">
    <property type="protein sequence ID" value="TVU36299"/>
    <property type="gene ID" value="EJB05_18229"/>
</dbReference>
<feature type="compositionally biased region" description="Acidic residues" evidence="1">
    <location>
        <begin position="288"/>
        <end position="299"/>
    </location>
</feature>
<protein>
    <submittedName>
        <fullName evidence="2">Uncharacterized protein</fullName>
    </submittedName>
</protein>
<feature type="region of interest" description="Disordered" evidence="1">
    <location>
        <begin position="283"/>
        <end position="318"/>
    </location>
</feature>
<evidence type="ECO:0000313" key="3">
    <source>
        <dbReference type="Proteomes" id="UP000324897"/>
    </source>
</evidence>
<dbReference type="GO" id="GO:0005634">
    <property type="term" value="C:nucleus"/>
    <property type="evidence" value="ECO:0007669"/>
    <property type="project" value="TreeGrafter"/>
</dbReference>